<comment type="caution">
    <text evidence="2">The sequence shown here is derived from an EMBL/GenBank/DDBJ whole genome shotgun (WGS) entry which is preliminary data.</text>
</comment>
<dbReference type="AlphaFoldDB" id="A0A365YJM2"/>
<keyword evidence="3" id="KW-1185">Reference proteome</keyword>
<keyword evidence="2" id="KW-0503">Monooxygenase</keyword>
<dbReference type="RefSeq" id="WP_053797604.1">
    <property type="nucleotide sequence ID" value="NZ_JBNBOD010000002.1"/>
</dbReference>
<evidence type="ECO:0000313" key="3">
    <source>
        <dbReference type="Proteomes" id="UP000252167"/>
    </source>
</evidence>
<dbReference type="GO" id="GO:0004497">
    <property type="term" value="F:monooxygenase activity"/>
    <property type="evidence" value="ECO:0007669"/>
    <property type="project" value="UniProtKB-KW"/>
</dbReference>
<evidence type="ECO:0000259" key="1">
    <source>
        <dbReference type="Pfam" id="PF03992"/>
    </source>
</evidence>
<feature type="domain" description="ABM" evidence="1">
    <location>
        <begin position="18"/>
        <end position="70"/>
    </location>
</feature>
<dbReference type="SUPFAM" id="SSF54909">
    <property type="entry name" value="Dimeric alpha+beta barrel"/>
    <property type="match status" value="1"/>
</dbReference>
<dbReference type="Proteomes" id="UP000252167">
    <property type="component" value="Unassembled WGS sequence"/>
</dbReference>
<name>A0A365YJM2_9MICC</name>
<organism evidence="2 3">
    <name type="scientific">Glutamicibacter soli</name>
    <dbReference type="NCBI Taxonomy" id="453836"/>
    <lineage>
        <taxon>Bacteria</taxon>
        <taxon>Bacillati</taxon>
        <taxon>Actinomycetota</taxon>
        <taxon>Actinomycetes</taxon>
        <taxon>Micrococcales</taxon>
        <taxon>Micrococcaceae</taxon>
        <taxon>Glutamicibacter</taxon>
    </lineage>
</organism>
<dbReference type="Gene3D" id="3.30.70.100">
    <property type="match status" value="1"/>
</dbReference>
<protein>
    <submittedName>
        <fullName evidence="2">Antibiotic biosynthesis monooxygenase</fullName>
    </submittedName>
</protein>
<gene>
    <name evidence="2" type="ORF">C1H84_04740</name>
</gene>
<sequence length="93" mass="10474">MDHVRLSGQLLCKNTTEAELVTAYLPGHIELTRKEPGCILFEVAPTQDPLIWLVEERFTDPEAFRTHQERGASSLWGRMTSAITRDYTISGLG</sequence>
<dbReference type="InterPro" id="IPR011008">
    <property type="entry name" value="Dimeric_a/b-barrel"/>
</dbReference>
<evidence type="ECO:0000313" key="2">
    <source>
        <dbReference type="EMBL" id="RBM02739.1"/>
    </source>
</evidence>
<dbReference type="EMBL" id="POAF01000002">
    <property type="protein sequence ID" value="RBM02739.1"/>
    <property type="molecule type" value="Genomic_DNA"/>
</dbReference>
<proteinExistence type="predicted"/>
<keyword evidence="2" id="KW-0560">Oxidoreductase</keyword>
<reference evidence="2 3" key="1">
    <citation type="submission" date="2018-01" db="EMBL/GenBank/DDBJ databases">
        <title>Glutamicibacter soli strain NHPC-3 Whole genome sequence and assembly.</title>
        <authorList>
            <person name="Choudhury P."/>
            <person name="Gupta D."/>
            <person name="Sengupta K."/>
            <person name="Jawed A."/>
            <person name="Sultana N."/>
            <person name="Saha P."/>
        </authorList>
    </citation>
    <scope>NUCLEOTIDE SEQUENCE [LARGE SCALE GENOMIC DNA]</scope>
    <source>
        <strain evidence="2 3">NHPC-3</strain>
    </source>
</reference>
<accession>A0A365YJM2</accession>
<dbReference type="InterPro" id="IPR007138">
    <property type="entry name" value="ABM_dom"/>
</dbReference>
<dbReference type="Pfam" id="PF03992">
    <property type="entry name" value="ABM"/>
    <property type="match status" value="1"/>
</dbReference>